<sequence>MQGSGKGRNFLIMLHRDYRGPNIC</sequence>
<evidence type="ECO:0000313" key="1">
    <source>
        <dbReference type="EMBL" id="JAE26777.1"/>
    </source>
</evidence>
<protein>
    <submittedName>
        <fullName evidence="1">Uncharacterized protein</fullName>
    </submittedName>
</protein>
<name>A0A0A9GQP8_ARUDO</name>
<accession>A0A0A9GQP8</accession>
<dbReference type="EMBL" id="GBRH01171119">
    <property type="protein sequence ID" value="JAE26777.1"/>
    <property type="molecule type" value="Transcribed_RNA"/>
</dbReference>
<reference evidence="1" key="1">
    <citation type="submission" date="2014-09" db="EMBL/GenBank/DDBJ databases">
        <authorList>
            <person name="Magalhaes I.L.F."/>
            <person name="Oliveira U."/>
            <person name="Santos F.R."/>
            <person name="Vidigal T.H.D.A."/>
            <person name="Brescovit A.D."/>
            <person name="Santos A.J."/>
        </authorList>
    </citation>
    <scope>NUCLEOTIDE SEQUENCE</scope>
    <source>
        <tissue evidence="1">Shoot tissue taken approximately 20 cm above the soil surface</tissue>
    </source>
</reference>
<organism evidence="1">
    <name type="scientific">Arundo donax</name>
    <name type="common">Giant reed</name>
    <name type="synonym">Donax arundinaceus</name>
    <dbReference type="NCBI Taxonomy" id="35708"/>
    <lineage>
        <taxon>Eukaryota</taxon>
        <taxon>Viridiplantae</taxon>
        <taxon>Streptophyta</taxon>
        <taxon>Embryophyta</taxon>
        <taxon>Tracheophyta</taxon>
        <taxon>Spermatophyta</taxon>
        <taxon>Magnoliopsida</taxon>
        <taxon>Liliopsida</taxon>
        <taxon>Poales</taxon>
        <taxon>Poaceae</taxon>
        <taxon>PACMAD clade</taxon>
        <taxon>Arundinoideae</taxon>
        <taxon>Arundineae</taxon>
        <taxon>Arundo</taxon>
    </lineage>
</organism>
<proteinExistence type="predicted"/>
<dbReference type="AlphaFoldDB" id="A0A0A9GQP8"/>
<reference evidence="1" key="2">
    <citation type="journal article" date="2015" name="Data Brief">
        <title>Shoot transcriptome of the giant reed, Arundo donax.</title>
        <authorList>
            <person name="Barrero R.A."/>
            <person name="Guerrero F.D."/>
            <person name="Moolhuijzen P."/>
            <person name="Goolsby J.A."/>
            <person name="Tidwell J."/>
            <person name="Bellgard S.E."/>
            <person name="Bellgard M.I."/>
        </authorList>
    </citation>
    <scope>NUCLEOTIDE SEQUENCE</scope>
    <source>
        <tissue evidence="1">Shoot tissue taken approximately 20 cm above the soil surface</tissue>
    </source>
</reference>